<name>A0A154WH70_9PROT</name>
<dbReference type="PANTHER" id="PTHR48100:SF1">
    <property type="entry name" value="HISTIDINE PHOSPHATASE FAMILY PROTEIN-RELATED"/>
    <property type="match status" value="1"/>
</dbReference>
<evidence type="ECO:0000313" key="4">
    <source>
        <dbReference type="EMBL" id="KZD12819.1"/>
    </source>
</evidence>
<dbReference type="EMBL" id="LPXN01000001">
    <property type="protein sequence ID" value="KZD12819.1"/>
    <property type="molecule type" value="Genomic_DNA"/>
</dbReference>
<dbReference type="PROSITE" id="PS00175">
    <property type="entry name" value="PG_MUTASE"/>
    <property type="match status" value="1"/>
</dbReference>
<dbReference type="PANTHER" id="PTHR48100">
    <property type="entry name" value="BROAD-SPECIFICITY PHOSPHATASE YOR283W-RELATED"/>
    <property type="match status" value="1"/>
</dbReference>
<dbReference type="GO" id="GO:0016791">
    <property type="term" value="F:phosphatase activity"/>
    <property type="evidence" value="ECO:0007669"/>
    <property type="project" value="TreeGrafter"/>
</dbReference>
<dbReference type="RefSeq" id="WP_067550980.1">
    <property type="nucleotide sequence ID" value="NZ_LPXN01000001.1"/>
</dbReference>
<dbReference type="InterPro" id="IPR050275">
    <property type="entry name" value="PGM_Phosphatase"/>
</dbReference>
<gene>
    <name evidence="4" type="ORF">AUP43_00305</name>
</gene>
<accession>A0A154WH70</accession>
<dbReference type="InterPro" id="IPR029033">
    <property type="entry name" value="His_PPase_superfam"/>
</dbReference>
<dbReference type="CDD" id="cd07067">
    <property type="entry name" value="HP_PGM_like"/>
    <property type="match status" value="1"/>
</dbReference>
<evidence type="ECO:0000313" key="5">
    <source>
        <dbReference type="Proteomes" id="UP000076400"/>
    </source>
</evidence>
<dbReference type="Proteomes" id="UP000076400">
    <property type="component" value="Unassembled WGS sequence"/>
</dbReference>
<proteinExistence type="predicted"/>
<protein>
    <submittedName>
        <fullName evidence="4">Phosphoglycerate mutase</fullName>
    </submittedName>
</protein>
<dbReference type="GO" id="GO:0005737">
    <property type="term" value="C:cytoplasm"/>
    <property type="evidence" value="ECO:0007669"/>
    <property type="project" value="TreeGrafter"/>
</dbReference>
<evidence type="ECO:0000256" key="1">
    <source>
        <dbReference type="ARBA" id="ARBA00023152"/>
    </source>
</evidence>
<feature type="binding site" evidence="3">
    <location>
        <position position="59"/>
    </location>
    <ligand>
        <name>substrate</name>
    </ligand>
</feature>
<keyword evidence="5" id="KW-1185">Reference proteome</keyword>
<dbReference type="Gene3D" id="3.40.50.1240">
    <property type="entry name" value="Phosphoglycerate mutase-like"/>
    <property type="match status" value="1"/>
</dbReference>
<dbReference type="Pfam" id="PF00300">
    <property type="entry name" value="His_Phos_1"/>
    <property type="match status" value="1"/>
</dbReference>
<evidence type="ECO:0000256" key="3">
    <source>
        <dbReference type="PIRSR" id="PIRSR613078-2"/>
    </source>
</evidence>
<keyword evidence="2" id="KW-0413">Isomerase</keyword>
<dbReference type="AlphaFoldDB" id="A0A154WH70"/>
<reference evidence="4 5" key="1">
    <citation type="submission" date="2015-12" db="EMBL/GenBank/DDBJ databases">
        <title>Genome sequence of Oceanibaculum pacificum MCCC 1A02656.</title>
        <authorList>
            <person name="Lu L."/>
            <person name="Lai Q."/>
            <person name="Shao Z."/>
            <person name="Qian P."/>
        </authorList>
    </citation>
    <scope>NUCLEOTIDE SEQUENCE [LARGE SCALE GENOMIC DNA]</scope>
    <source>
        <strain evidence="4 5">MCCC 1A02656</strain>
    </source>
</reference>
<sequence>MILVRHGQSEFNVHFAKTRQDPGIADPSLTDEGRRQAAQAAEVVRAFDIRHVMASPFTRALQTAEIIAGALKLPVEIEPLVHEHAAFVCDIGTPASELGKRWPGWRFDHLPERWWPEAEEEHEMLSRCERFRDRMATAEFYDHTVIVSHWGFIRGLTGLRVTNGAVVRVAKQGEAELLHPLEAALS</sequence>
<dbReference type="OrthoDB" id="9781415at2"/>
<dbReference type="SMART" id="SM00855">
    <property type="entry name" value="PGAM"/>
    <property type="match status" value="1"/>
</dbReference>
<keyword evidence="1" id="KW-0324">Glycolysis</keyword>
<evidence type="ECO:0000256" key="2">
    <source>
        <dbReference type="ARBA" id="ARBA00023235"/>
    </source>
</evidence>
<dbReference type="InterPro" id="IPR001345">
    <property type="entry name" value="PG/BPGM_mutase_AS"/>
</dbReference>
<dbReference type="InterPro" id="IPR013078">
    <property type="entry name" value="His_Pase_superF_clade-1"/>
</dbReference>
<comment type="caution">
    <text evidence="4">The sequence shown here is derived from an EMBL/GenBank/DDBJ whole genome shotgun (WGS) entry which is preliminary data.</text>
</comment>
<feature type="binding site" evidence="3">
    <location>
        <begin position="5"/>
        <end position="12"/>
    </location>
    <ligand>
        <name>substrate</name>
    </ligand>
</feature>
<dbReference type="STRING" id="580166.AUP43_00305"/>
<dbReference type="SUPFAM" id="SSF53254">
    <property type="entry name" value="Phosphoglycerate mutase-like"/>
    <property type="match status" value="1"/>
</dbReference>
<organism evidence="4 5">
    <name type="scientific">Oceanibaculum pacificum</name>
    <dbReference type="NCBI Taxonomy" id="580166"/>
    <lineage>
        <taxon>Bacteria</taxon>
        <taxon>Pseudomonadati</taxon>
        <taxon>Pseudomonadota</taxon>
        <taxon>Alphaproteobacteria</taxon>
        <taxon>Rhodospirillales</taxon>
        <taxon>Oceanibaculaceae</taxon>
        <taxon>Oceanibaculum</taxon>
    </lineage>
</organism>